<feature type="compositionally biased region" description="Low complexity" evidence="1">
    <location>
        <begin position="13"/>
        <end position="22"/>
    </location>
</feature>
<keyword evidence="5" id="KW-1185">Reference proteome</keyword>
<feature type="transmembrane region" description="Helical" evidence="2">
    <location>
        <begin position="159"/>
        <end position="179"/>
    </location>
</feature>
<dbReference type="InterPro" id="IPR055768">
    <property type="entry name" value="DUF7344"/>
</dbReference>
<feature type="compositionally biased region" description="Basic and acidic residues" evidence="1">
    <location>
        <begin position="1"/>
        <end position="12"/>
    </location>
</feature>
<dbReference type="Proteomes" id="UP000258613">
    <property type="component" value="Plasmid pAArc-Mg-01"/>
</dbReference>
<evidence type="ECO:0000313" key="5">
    <source>
        <dbReference type="Proteomes" id="UP000258613"/>
    </source>
</evidence>
<dbReference type="EMBL" id="CP027032">
    <property type="protein sequence ID" value="AXR80029.1"/>
    <property type="molecule type" value="Genomic_DNA"/>
</dbReference>
<feature type="domain" description="DUF7344" evidence="3">
    <location>
        <begin position="27"/>
        <end position="106"/>
    </location>
</feature>
<proteinExistence type="predicted"/>
<dbReference type="OrthoDB" id="206003at2157"/>
<dbReference type="RefSeq" id="WP_117366929.1">
    <property type="nucleotide sequence ID" value="NZ_CP027032.1"/>
</dbReference>
<geneLocation type="plasmid" evidence="5">
    <name>paarc-mg-01</name>
</geneLocation>
<sequence>MQLERTNDKQDTEQSGEQSTTSTDDRFTILSNSRRRHAIKYLASSDEPAVRLRDMAEQIAAWENDLSVYEVNYKQRKRVYTSLYQTHLPRMNRVDIVEYDQSSGMIWPTDGVTELYPYLEPKSPPVFDWHQVGIVVSGLCFFLVTVAFLELIPDGGWDGYGIAFLISMLFLTVTAGQYLDS</sequence>
<evidence type="ECO:0000256" key="2">
    <source>
        <dbReference type="SAM" id="Phobius"/>
    </source>
</evidence>
<protein>
    <recommendedName>
        <fullName evidence="3">DUF7344 domain-containing protein</fullName>
    </recommendedName>
</protein>
<feature type="transmembrane region" description="Helical" evidence="2">
    <location>
        <begin position="132"/>
        <end position="153"/>
    </location>
</feature>
<name>A0A346PKI4_9EURY</name>
<accession>A0A346PKI4</accession>
<dbReference type="GeneID" id="37640487"/>
<dbReference type="Pfam" id="PF24035">
    <property type="entry name" value="DUF7344"/>
    <property type="match status" value="1"/>
</dbReference>
<keyword evidence="4" id="KW-0614">Plasmid</keyword>
<feature type="region of interest" description="Disordered" evidence="1">
    <location>
        <begin position="1"/>
        <end position="28"/>
    </location>
</feature>
<reference evidence="4 5" key="1">
    <citation type="submission" date="2018-02" db="EMBL/GenBank/DDBJ databases">
        <title>Phenotypic and genomic properties of facultatively anaerobic sulfur-reducing natronoarchaea from hypersaline soda lakes.</title>
        <authorList>
            <person name="Sorokin D.Y."/>
            <person name="Kublanov I.V."/>
            <person name="Roman P."/>
            <person name="Sinninghe Damste J.S."/>
            <person name="Golyshin P.N."/>
            <person name="Rojo D."/>
            <person name="Ciordia S."/>
            <person name="Mena M.D.C."/>
            <person name="Ferrer M."/>
            <person name="Messina E."/>
            <person name="Smedile F."/>
            <person name="La Spada G."/>
            <person name="La Cono V."/>
            <person name="Yakimov M.M."/>
        </authorList>
    </citation>
    <scope>NUCLEOTIDE SEQUENCE [LARGE SCALE GENOMIC DNA]</scope>
    <source>
        <strain evidence="4 5">AArc-Mg</strain>
        <plasmid evidence="5">paarc-mg-01</plasmid>
    </source>
</reference>
<keyword evidence="2" id="KW-1133">Transmembrane helix</keyword>
<keyword evidence="2" id="KW-0472">Membrane</keyword>
<dbReference type="KEGG" id="nag:AArcMg_4204"/>
<evidence type="ECO:0000313" key="4">
    <source>
        <dbReference type="EMBL" id="AXR80029.1"/>
    </source>
</evidence>
<keyword evidence="2" id="KW-0812">Transmembrane</keyword>
<dbReference type="AlphaFoldDB" id="A0A346PKI4"/>
<evidence type="ECO:0000259" key="3">
    <source>
        <dbReference type="Pfam" id="PF24035"/>
    </source>
</evidence>
<evidence type="ECO:0000256" key="1">
    <source>
        <dbReference type="SAM" id="MobiDB-lite"/>
    </source>
</evidence>
<gene>
    <name evidence="4" type="ORF">AArcMg_4204</name>
</gene>
<organism evidence="4 5">
    <name type="scientific">Natrarchaeobaculum sulfurireducens</name>
    <dbReference type="NCBI Taxonomy" id="2044521"/>
    <lineage>
        <taxon>Archaea</taxon>
        <taxon>Methanobacteriati</taxon>
        <taxon>Methanobacteriota</taxon>
        <taxon>Stenosarchaea group</taxon>
        <taxon>Halobacteria</taxon>
        <taxon>Halobacteriales</taxon>
        <taxon>Natrialbaceae</taxon>
        <taxon>Natrarchaeobaculum</taxon>
    </lineage>
</organism>